<accession>A0A518AVL7</accession>
<keyword evidence="1" id="KW-0456">Lyase</keyword>
<dbReference type="GO" id="GO:0006520">
    <property type="term" value="P:amino acid metabolic process"/>
    <property type="evidence" value="ECO:0007669"/>
    <property type="project" value="InterPro"/>
</dbReference>
<dbReference type="InterPro" id="IPR042251">
    <property type="entry name" value="EutC_C"/>
</dbReference>
<dbReference type="GO" id="GO:0008851">
    <property type="term" value="F:ethanolamine ammonia-lyase activity"/>
    <property type="evidence" value="ECO:0007669"/>
    <property type="project" value="UniProtKB-EC"/>
</dbReference>
<dbReference type="AlphaFoldDB" id="A0A518AVL7"/>
<dbReference type="PANTHER" id="PTHR39329">
    <property type="entry name" value="ETHANOLAMINE AMMONIA-LYASE HEAVY CHAIN"/>
    <property type="match status" value="1"/>
</dbReference>
<dbReference type="GO" id="GO:0009350">
    <property type="term" value="C:ethanolamine ammonia-lyase complex"/>
    <property type="evidence" value="ECO:0007669"/>
    <property type="project" value="TreeGrafter"/>
</dbReference>
<dbReference type="InterPro" id="IPR010628">
    <property type="entry name" value="EutB"/>
</dbReference>
<dbReference type="KEGG" id="amuc:Pan181_50060"/>
<evidence type="ECO:0000313" key="2">
    <source>
        <dbReference type="Proteomes" id="UP000315750"/>
    </source>
</evidence>
<dbReference type="Gene3D" id="3.40.50.11240">
    <property type="entry name" value="Ethanolamine ammonia-lyase light chain (EutC)"/>
    <property type="match status" value="1"/>
</dbReference>
<organism evidence="1 2">
    <name type="scientific">Aeoliella mucimassa</name>
    <dbReference type="NCBI Taxonomy" id="2527972"/>
    <lineage>
        <taxon>Bacteria</taxon>
        <taxon>Pseudomonadati</taxon>
        <taxon>Planctomycetota</taxon>
        <taxon>Planctomycetia</taxon>
        <taxon>Pirellulales</taxon>
        <taxon>Lacipirellulaceae</taxon>
        <taxon>Aeoliella</taxon>
    </lineage>
</organism>
<gene>
    <name evidence="1" type="primary">eutB</name>
    <name evidence="1" type="ORF">Pan181_50060</name>
</gene>
<sequence>MLTLTTGIAPPVQGEDLFAYMQRTEGEFDQQLYAKLLGAANDYKEGDEIVGVAAADEASRSHARQLLARTKLADLDSHAIHHDDLSDYIASVVDSANRPTSQTLTVGQLKSFLLSADEQAIKQASKGLSSVAIAAVVKLMSNDELIQVGRKVFNPLPGSNIGARGYLSARVQPNSPTDHIDDIAWQVFDAWSYGVGDLLLGTNPVSSEAKSVAAVELTLQDLLKTFGIDSLMPHCVLSHIDVQAEVEQHWPGSTELWFQSIAGSDAANATFDISIEKMRQHARSRTGRFGMYFETGQGADFTNGHSHGFDMVIHESRKYGFARALSHDVATARAKAGVPDTAWVHLNDVAGFIGPEVFRSREQLVRCCLEDIVMGKLHGLCIGLDVCSTLHMDVSLDDLDWCLDQIMPANPAYLMALPTKIDPMLGYLTTGYQDHVRIREKFGYRINDAMWQFFQQLGVVDRQGNPTEHFGDPLWVYQQYCRRKNDERPAAEIIAEGRQKLAEIRRRGVFVAEGYGEKPSQLAPELKANIHRIYDDAKQSIWAEFDQKFVESVPDVLPLATQSADRTDYILHPTSGEQLSEPALTAIETLRDKHAGEVDVQIIVSDGLNALAIMESDQLALFLSQLRQQLRKQGRKLAAQQVLVHSGRVRAGYRIGETLFGQLPGNRAILHVIGERPGTGHRTFSTYITAAAGSVWGEPNAVDHNITKVVSGIAKTALEPKKAANDVARLLAGMI</sequence>
<dbReference type="InterPro" id="IPR044939">
    <property type="entry name" value="EutB_dom_2_sf"/>
</dbReference>
<name>A0A518AVL7_9BACT</name>
<dbReference type="NCBIfam" id="NF011649">
    <property type="entry name" value="PRK15067.1"/>
    <property type="match status" value="1"/>
</dbReference>
<dbReference type="InterPro" id="IPR009246">
    <property type="entry name" value="EutC"/>
</dbReference>
<keyword evidence="2" id="KW-1185">Reference proteome</keyword>
<dbReference type="EMBL" id="CP036278">
    <property type="protein sequence ID" value="QDU58766.1"/>
    <property type="molecule type" value="Genomic_DNA"/>
</dbReference>
<dbReference type="Gene3D" id="3.20.20.70">
    <property type="entry name" value="Aldolase class I"/>
    <property type="match status" value="1"/>
</dbReference>
<dbReference type="GO" id="GO:0005829">
    <property type="term" value="C:cytosol"/>
    <property type="evidence" value="ECO:0007669"/>
    <property type="project" value="TreeGrafter"/>
</dbReference>
<dbReference type="EC" id="4.3.1.7" evidence="1"/>
<dbReference type="Gene3D" id="1.10.220.70">
    <property type="entry name" value="lyase"/>
    <property type="match status" value="1"/>
</dbReference>
<dbReference type="GO" id="GO:0046336">
    <property type="term" value="P:ethanolamine catabolic process"/>
    <property type="evidence" value="ECO:0007669"/>
    <property type="project" value="TreeGrafter"/>
</dbReference>
<dbReference type="Pfam" id="PF05985">
    <property type="entry name" value="EutC"/>
    <property type="match status" value="1"/>
</dbReference>
<dbReference type="InterPro" id="IPR013785">
    <property type="entry name" value="Aldolase_TIM"/>
</dbReference>
<dbReference type="Proteomes" id="UP000315750">
    <property type="component" value="Chromosome"/>
</dbReference>
<proteinExistence type="predicted"/>
<reference evidence="1 2" key="1">
    <citation type="submission" date="2019-02" db="EMBL/GenBank/DDBJ databases">
        <title>Deep-cultivation of Planctomycetes and their phenomic and genomic characterization uncovers novel biology.</title>
        <authorList>
            <person name="Wiegand S."/>
            <person name="Jogler M."/>
            <person name="Boedeker C."/>
            <person name="Pinto D."/>
            <person name="Vollmers J."/>
            <person name="Rivas-Marin E."/>
            <person name="Kohn T."/>
            <person name="Peeters S.H."/>
            <person name="Heuer A."/>
            <person name="Rast P."/>
            <person name="Oberbeckmann S."/>
            <person name="Bunk B."/>
            <person name="Jeske O."/>
            <person name="Meyerdierks A."/>
            <person name="Storesund J.E."/>
            <person name="Kallscheuer N."/>
            <person name="Luecker S."/>
            <person name="Lage O.M."/>
            <person name="Pohl T."/>
            <person name="Merkel B.J."/>
            <person name="Hornburger P."/>
            <person name="Mueller R.-W."/>
            <person name="Bruemmer F."/>
            <person name="Labrenz M."/>
            <person name="Spormann A.M."/>
            <person name="Op den Camp H."/>
            <person name="Overmann J."/>
            <person name="Amann R."/>
            <person name="Jetten M.S.M."/>
            <person name="Mascher T."/>
            <person name="Medema M.H."/>
            <person name="Devos D.P."/>
            <person name="Kaster A.-K."/>
            <person name="Ovreas L."/>
            <person name="Rohde M."/>
            <person name="Galperin M.Y."/>
            <person name="Jogler C."/>
        </authorList>
    </citation>
    <scope>NUCLEOTIDE SEQUENCE [LARGE SCALE GENOMIC DNA]</scope>
    <source>
        <strain evidence="1 2">Pan181</strain>
    </source>
</reference>
<dbReference type="Pfam" id="PF06751">
    <property type="entry name" value="EutB"/>
    <property type="match status" value="1"/>
</dbReference>
<dbReference type="PANTHER" id="PTHR39329:SF1">
    <property type="entry name" value="ETHANOLAMINE AMMONIA-LYASE LARGE SUBUNIT"/>
    <property type="match status" value="1"/>
</dbReference>
<dbReference type="RefSeq" id="WP_197528652.1">
    <property type="nucleotide sequence ID" value="NZ_CP036278.1"/>
</dbReference>
<protein>
    <submittedName>
        <fullName evidence="1">Ethanolamine ammonia-lyase heavy chain</fullName>
        <ecNumber evidence="1">4.3.1.7</ecNumber>
    </submittedName>
</protein>
<evidence type="ECO:0000313" key="1">
    <source>
        <dbReference type="EMBL" id="QDU58766.1"/>
    </source>
</evidence>